<dbReference type="InterPro" id="IPR003673">
    <property type="entry name" value="CoA-Trfase_fam_III"/>
</dbReference>
<sequence length="374" mass="38304">MARKTPLPNTGAELLGLRAKLNGFRVPGQVSAGGGCRLLPVSDGWIALNLARPDDRAMLPALVGDAGLAVYDDAALRQAVRGMGWRALLAQGRLLGLAIAGVDETPASAAVTRTMTGARRDGARPFRDRAPVVVDLSALWAGPLAGHLLGLGGAQVSKVESPVRPDSLRTGDPALFAALNGAKEQTAIALTRAEGRAALLELVRHADVVIEAARPRALLQLGIDADALVRTVPGLVWVTITGHGVTGEAGHWVGFGDDAGVAGGLSAALYRETGRIGFVGDAIADPLTGITAAREAAQQLAKGTGARIILSMSGVVARALAESRAADPAGLAADLRDWAAREGTPIVPIARSINPQSGQPAPRRAPGVPVPAVR</sequence>
<keyword evidence="3" id="KW-1185">Reference proteome</keyword>
<comment type="caution">
    <text evidence="2">The sequence shown here is derived from an EMBL/GenBank/DDBJ whole genome shotgun (WGS) entry which is preliminary data.</text>
</comment>
<dbReference type="SUPFAM" id="SSF89796">
    <property type="entry name" value="CoA-transferase family III (CaiB/BaiF)"/>
    <property type="match status" value="1"/>
</dbReference>
<dbReference type="AlphaFoldDB" id="A0A7X1F4T6"/>
<dbReference type="InterPro" id="IPR050509">
    <property type="entry name" value="CoA-transferase_III"/>
</dbReference>
<evidence type="ECO:0000313" key="2">
    <source>
        <dbReference type="EMBL" id="MBC2650395.1"/>
    </source>
</evidence>
<organism evidence="2 3">
    <name type="scientific">Novosphingobium aerophilum</name>
    <dbReference type="NCBI Taxonomy" id="2839843"/>
    <lineage>
        <taxon>Bacteria</taxon>
        <taxon>Pseudomonadati</taxon>
        <taxon>Pseudomonadota</taxon>
        <taxon>Alphaproteobacteria</taxon>
        <taxon>Sphingomonadales</taxon>
        <taxon>Sphingomonadaceae</taxon>
        <taxon>Novosphingobium</taxon>
    </lineage>
</organism>
<feature type="region of interest" description="Disordered" evidence="1">
    <location>
        <begin position="350"/>
        <end position="374"/>
    </location>
</feature>
<dbReference type="EMBL" id="JACLAU010000001">
    <property type="protein sequence ID" value="MBC2650395.1"/>
    <property type="molecule type" value="Genomic_DNA"/>
</dbReference>
<dbReference type="PANTHER" id="PTHR48228:SF5">
    <property type="entry name" value="ALPHA-METHYLACYL-COA RACEMASE"/>
    <property type="match status" value="1"/>
</dbReference>
<evidence type="ECO:0000256" key="1">
    <source>
        <dbReference type="SAM" id="MobiDB-lite"/>
    </source>
</evidence>
<dbReference type="Proteomes" id="UP000520156">
    <property type="component" value="Unassembled WGS sequence"/>
</dbReference>
<feature type="compositionally biased region" description="Low complexity" evidence="1">
    <location>
        <begin position="360"/>
        <end position="374"/>
    </location>
</feature>
<dbReference type="Gene3D" id="3.40.50.10540">
    <property type="entry name" value="Crotonobetainyl-coa:carnitine coa-transferase, domain 1"/>
    <property type="match status" value="1"/>
</dbReference>
<accession>A0A7X1F4T6</accession>
<reference evidence="2 3" key="1">
    <citation type="submission" date="2020-08" db="EMBL/GenBank/DDBJ databases">
        <title>The genome sequence of Novosphingobium flavum 4Y4.</title>
        <authorList>
            <person name="Liu Y."/>
        </authorList>
    </citation>
    <scope>NUCLEOTIDE SEQUENCE [LARGE SCALE GENOMIC DNA]</scope>
    <source>
        <strain evidence="2 3">4Y4</strain>
    </source>
</reference>
<evidence type="ECO:0000313" key="3">
    <source>
        <dbReference type="Proteomes" id="UP000520156"/>
    </source>
</evidence>
<proteinExistence type="predicted"/>
<dbReference type="PANTHER" id="PTHR48228">
    <property type="entry name" value="SUCCINYL-COA--D-CITRAMALATE COA-TRANSFERASE"/>
    <property type="match status" value="1"/>
</dbReference>
<dbReference type="Pfam" id="PF02515">
    <property type="entry name" value="CoA_transf_3"/>
    <property type="match status" value="1"/>
</dbReference>
<name>A0A7X1F4T6_9SPHN</name>
<dbReference type="InterPro" id="IPR023606">
    <property type="entry name" value="CoA-Trfase_III_dom_1_sf"/>
</dbReference>
<dbReference type="GO" id="GO:0016740">
    <property type="term" value="F:transferase activity"/>
    <property type="evidence" value="ECO:0007669"/>
    <property type="project" value="UniProtKB-KW"/>
</dbReference>
<gene>
    <name evidence="2" type="ORF">H7F49_01595</name>
</gene>
<keyword evidence="2" id="KW-0808">Transferase</keyword>
<protein>
    <submittedName>
        <fullName evidence="2">CoA transferase</fullName>
    </submittedName>
</protein>
<dbReference type="RefSeq" id="WP_185681794.1">
    <property type="nucleotide sequence ID" value="NZ_JACLAU010000001.1"/>
</dbReference>